<dbReference type="Proteomes" id="UP000001064">
    <property type="component" value="Unassembled WGS sequence"/>
</dbReference>
<dbReference type="RefSeq" id="XP_003284705.1">
    <property type="nucleotide sequence ID" value="XM_003284657.1"/>
</dbReference>
<dbReference type="GO" id="GO:0005201">
    <property type="term" value="F:extracellular matrix structural constituent"/>
    <property type="evidence" value="ECO:0000318"/>
    <property type="project" value="GO_Central"/>
</dbReference>
<dbReference type="InterPro" id="IPR052879">
    <property type="entry name" value="Dd_Spore_Germination_Stalk"/>
</dbReference>
<dbReference type="InParanoid" id="F0ZBB1"/>
<dbReference type="InterPro" id="IPR019028">
    <property type="entry name" value="CBM_49"/>
</dbReference>
<dbReference type="GO" id="GO:0031012">
    <property type="term" value="C:extracellular matrix"/>
    <property type="evidence" value="ECO:0000318"/>
    <property type="project" value="GO_Central"/>
</dbReference>
<feature type="chain" id="PRO_5003263486" description="Carbohydrate binding domain-containing protein" evidence="1">
    <location>
        <begin position="24"/>
        <end position="174"/>
    </location>
</feature>
<evidence type="ECO:0000313" key="4">
    <source>
        <dbReference type="Proteomes" id="UP000001064"/>
    </source>
</evidence>
<dbReference type="OrthoDB" id="14750at2759"/>
<name>F0ZBB1_DICPU</name>
<dbReference type="FunCoup" id="F0ZBB1">
    <property type="interactions" value="259"/>
</dbReference>
<dbReference type="AlphaFoldDB" id="F0ZBB1"/>
<dbReference type="PANTHER" id="PTHR33239">
    <property type="entry name" value="CELLULOSE-BINDING DOMAIN-CONTAINING PROTEIN-RELATED"/>
    <property type="match status" value="1"/>
</dbReference>
<dbReference type="VEuPathDB" id="AmoebaDB:DICPUDRAFT_148513"/>
<organism evidence="3 4">
    <name type="scientific">Dictyostelium purpureum</name>
    <name type="common">Slime mold</name>
    <dbReference type="NCBI Taxonomy" id="5786"/>
    <lineage>
        <taxon>Eukaryota</taxon>
        <taxon>Amoebozoa</taxon>
        <taxon>Evosea</taxon>
        <taxon>Eumycetozoa</taxon>
        <taxon>Dictyostelia</taxon>
        <taxon>Dictyosteliales</taxon>
        <taxon>Dictyosteliaceae</taxon>
        <taxon>Dictyostelium</taxon>
    </lineage>
</organism>
<feature type="domain" description="Carbohydrate binding" evidence="2">
    <location>
        <begin position="63"/>
        <end position="151"/>
    </location>
</feature>
<evidence type="ECO:0000313" key="3">
    <source>
        <dbReference type="EMBL" id="EGC38714.1"/>
    </source>
</evidence>
<accession>F0ZBB1</accession>
<proteinExistence type="predicted"/>
<protein>
    <recommendedName>
        <fullName evidence="2">Carbohydrate binding domain-containing protein</fullName>
    </recommendedName>
</protein>
<dbReference type="eggNOG" id="ENOG502RH6Y">
    <property type="taxonomic scope" value="Eukaryota"/>
</dbReference>
<evidence type="ECO:0000256" key="1">
    <source>
        <dbReference type="SAM" id="SignalP"/>
    </source>
</evidence>
<dbReference type="SMART" id="SM01063">
    <property type="entry name" value="CBM49"/>
    <property type="match status" value="1"/>
</dbReference>
<feature type="signal peptide" evidence="1">
    <location>
        <begin position="1"/>
        <end position="23"/>
    </location>
</feature>
<keyword evidence="4" id="KW-1185">Reference proteome</keyword>
<reference evidence="4" key="1">
    <citation type="journal article" date="2011" name="Genome Biol.">
        <title>Comparative genomics of the social amoebae Dictyostelium discoideum and Dictyostelium purpureum.</title>
        <authorList>
            <consortium name="US DOE Joint Genome Institute (JGI-PGF)"/>
            <person name="Sucgang R."/>
            <person name="Kuo A."/>
            <person name="Tian X."/>
            <person name="Salerno W."/>
            <person name="Parikh A."/>
            <person name="Feasley C.L."/>
            <person name="Dalin E."/>
            <person name="Tu H."/>
            <person name="Huang E."/>
            <person name="Barry K."/>
            <person name="Lindquist E."/>
            <person name="Shapiro H."/>
            <person name="Bruce D."/>
            <person name="Schmutz J."/>
            <person name="Salamov A."/>
            <person name="Fey P."/>
            <person name="Gaudet P."/>
            <person name="Anjard C."/>
            <person name="Babu M.M."/>
            <person name="Basu S."/>
            <person name="Bushmanova Y."/>
            <person name="van der Wel H."/>
            <person name="Katoh-Kurasawa M."/>
            <person name="Dinh C."/>
            <person name="Coutinho P.M."/>
            <person name="Saito T."/>
            <person name="Elias M."/>
            <person name="Schaap P."/>
            <person name="Kay R.R."/>
            <person name="Henrissat B."/>
            <person name="Eichinger L."/>
            <person name="Rivero F."/>
            <person name="Putnam N.H."/>
            <person name="West C.M."/>
            <person name="Loomis W.F."/>
            <person name="Chisholm R.L."/>
            <person name="Shaulsky G."/>
            <person name="Strassmann J.E."/>
            <person name="Queller D.C."/>
            <person name="Kuspa A."/>
            <person name="Grigoriev I.V."/>
        </authorList>
    </citation>
    <scope>NUCLEOTIDE SEQUENCE [LARGE SCALE GENOMIC DNA]</scope>
    <source>
        <strain evidence="4">QSDP1</strain>
    </source>
</reference>
<dbReference type="GeneID" id="10506689"/>
<keyword evidence="1" id="KW-0732">Signal</keyword>
<dbReference type="OMA" id="DTWNNFL"/>
<dbReference type="GO" id="GO:0030246">
    <property type="term" value="F:carbohydrate binding"/>
    <property type="evidence" value="ECO:0007669"/>
    <property type="project" value="InterPro"/>
</dbReference>
<dbReference type="EMBL" id="GL870970">
    <property type="protein sequence ID" value="EGC38714.1"/>
    <property type="molecule type" value="Genomic_DNA"/>
</dbReference>
<dbReference type="GO" id="GO:0030198">
    <property type="term" value="P:extracellular matrix organization"/>
    <property type="evidence" value="ECO:0000318"/>
    <property type="project" value="GO_Central"/>
</dbReference>
<gene>
    <name evidence="3" type="ORF">DICPUDRAFT_148513</name>
</gene>
<dbReference type="Pfam" id="PF09478">
    <property type="entry name" value="CBM49"/>
    <property type="match status" value="1"/>
</dbReference>
<dbReference type="KEGG" id="dpp:DICPUDRAFT_148513"/>
<dbReference type="STRING" id="5786.F0ZBB1"/>
<evidence type="ECO:0000259" key="2">
    <source>
        <dbReference type="SMART" id="SM01063"/>
    </source>
</evidence>
<sequence length="174" mass="20570">MKIILFIFLIIIINIYNNILVRGEIDFKVPCGDGYCGYDQVCYKYNPQEDVSVCLLADQFNLLELVQTFEKTWIDHYGDEYSLFRVKIQNHSNKPITHLYLATDFTFDLKEKSSYWNIHLDTWNNFLTLPNYVNSIQPFSYHLFGYIVKGKTSPNMIIRSITYSDPEIFANQQY</sequence>
<dbReference type="PANTHER" id="PTHR33239:SF8">
    <property type="entry name" value="CARBOHYDRATE BINDING DOMAIN-CONTAINING PROTEIN"/>
    <property type="match status" value="1"/>
</dbReference>